<dbReference type="EC" id="1.15.1.1" evidence="2"/>
<gene>
    <name evidence="2" type="ORF">BN1095_1560001</name>
</gene>
<name>A0A069AQV6_CLODI</name>
<organism evidence="2">
    <name type="scientific">Clostridioides difficile</name>
    <name type="common">Peptoclostridium difficile</name>
    <dbReference type="NCBI Taxonomy" id="1496"/>
    <lineage>
        <taxon>Bacteria</taxon>
        <taxon>Bacillati</taxon>
        <taxon>Bacillota</taxon>
        <taxon>Clostridia</taxon>
        <taxon>Peptostreptococcales</taxon>
        <taxon>Peptostreptococcaceae</taxon>
        <taxon>Clostridioides</taxon>
    </lineage>
</organism>
<dbReference type="EMBL" id="LK932801">
    <property type="protein sequence ID" value="CDS93723.1"/>
    <property type="molecule type" value="Genomic_DNA"/>
</dbReference>
<proteinExistence type="predicted"/>
<accession>A0A069AQV6</accession>
<dbReference type="GO" id="GO:0004784">
    <property type="term" value="F:superoxide dismutase activity"/>
    <property type="evidence" value="ECO:0007669"/>
    <property type="project" value="UniProtKB-EC"/>
</dbReference>
<sequence>MNMKTLLALAVSAVCSVGVAQAHEHNTIPKGASIEVKVQQLDPANGNKDVGTVTITESNYGLVFTP</sequence>
<reference evidence="2" key="1">
    <citation type="submission" date="2014-07" db="EMBL/GenBank/DDBJ databases">
        <authorList>
            <person name="Monot Marc"/>
        </authorList>
    </citation>
    <scope>NUCLEOTIDE SEQUENCE</scope>
    <source>
        <strain evidence="2">7032989</strain>
    </source>
</reference>
<protein>
    <submittedName>
        <fullName evidence="2">Superoxide dismutase (Cu-Zn)</fullName>
        <ecNumber evidence="2">1.15.1.1</ecNumber>
    </submittedName>
</protein>
<feature type="signal peptide" evidence="1">
    <location>
        <begin position="1"/>
        <end position="22"/>
    </location>
</feature>
<keyword evidence="1" id="KW-0732">Signal</keyword>
<dbReference type="AlphaFoldDB" id="A0A069AQV6"/>
<evidence type="ECO:0000256" key="1">
    <source>
        <dbReference type="SAM" id="SignalP"/>
    </source>
</evidence>
<keyword evidence="2" id="KW-0560">Oxidoreductase</keyword>
<evidence type="ECO:0000313" key="2">
    <source>
        <dbReference type="EMBL" id="CDS93723.1"/>
    </source>
</evidence>
<feature type="chain" id="PRO_5001659063" evidence="1">
    <location>
        <begin position="23"/>
        <end position="66"/>
    </location>
</feature>